<name>W7XCR1_TETTS</name>
<dbReference type="EMBL" id="GG662699">
    <property type="protein sequence ID" value="EWS74328.1"/>
    <property type="molecule type" value="Genomic_DNA"/>
</dbReference>
<evidence type="ECO:0000313" key="2">
    <source>
        <dbReference type="Proteomes" id="UP000009168"/>
    </source>
</evidence>
<accession>W7XCR1</accession>
<organism evidence="1 2">
    <name type="scientific">Tetrahymena thermophila (strain SB210)</name>
    <dbReference type="NCBI Taxonomy" id="312017"/>
    <lineage>
        <taxon>Eukaryota</taxon>
        <taxon>Sar</taxon>
        <taxon>Alveolata</taxon>
        <taxon>Ciliophora</taxon>
        <taxon>Intramacronucleata</taxon>
        <taxon>Oligohymenophorea</taxon>
        <taxon>Hymenostomatida</taxon>
        <taxon>Tetrahymenina</taxon>
        <taxon>Tetrahymenidae</taxon>
        <taxon>Tetrahymena</taxon>
    </lineage>
</organism>
<protein>
    <submittedName>
        <fullName evidence="1">Uncharacterized protein</fullName>
    </submittedName>
</protein>
<dbReference type="AlphaFoldDB" id="W7XCR1"/>
<keyword evidence="2" id="KW-1185">Reference proteome</keyword>
<dbReference type="InParanoid" id="W7XCR1"/>
<dbReference type="GeneID" id="24437400"/>
<dbReference type="RefSeq" id="XP_012653149.1">
    <property type="nucleotide sequence ID" value="XM_012797695.1"/>
</dbReference>
<proteinExistence type="predicted"/>
<sequence length="97" mass="11713">MFSIYELIEIKFTHPQIFNYYLHIKQFQRVSKINLYLSQKLKCFIFLQFNARARTLTYPYGARIAIYHSTTIQKEGLMYVCMYVCIEPFIEFAFSNL</sequence>
<dbReference type="Proteomes" id="UP000009168">
    <property type="component" value="Unassembled WGS sequence"/>
</dbReference>
<evidence type="ECO:0000313" key="1">
    <source>
        <dbReference type="EMBL" id="EWS74328.1"/>
    </source>
</evidence>
<gene>
    <name evidence="1" type="ORF">TTHERM_000128469</name>
</gene>
<reference evidence="2" key="1">
    <citation type="journal article" date="2006" name="PLoS Biol.">
        <title>Macronuclear genome sequence of the ciliate Tetrahymena thermophila, a model eukaryote.</title>
        <authorList>
            <person name="Eisen J.A."/>
            <person name="Coyne R.S."/>
            <person name="Wu M."/>
            <person name="Wu D."/>
            <person name="Thiagarajan M."/>
            <person name="Wortman J.R."/>
            <person name="Badger J.H."/>
            <person name="Ren Q."/>
            <person name="Amedeo P."/>
            <person name="Jones K.M."/>
            <person name="Tallon L.J."/>
            <person name="Delcher A.L."/>
            <person name="Salzberg S.L."/>
            <person name="Silva J.C."/>
            <person name="Haas B.J."/>
            <person name="Majoros W.H."/>
            <person name="Farzad M."/>
            <person name="Carlton J.M."/>
            <person name="Smith R.K. Jr."/>
            <person name="Garg J."/>
            <person name="Pearlman R.E."/>
            <person name="Karrer K.M."/>
            <person name="Sun L."/>
            <person name="Manning G."/>
            <person name="Elde N.C."/>
            <person name="Turkewitz A.P."/>
            <person name="Asai D.J."/>
            <person name="Wilkes D.E."/>
            <person name="Wang Y."/>
            <person name="Cai H."/>
            <person name="Collins K."/>
            <person name="Stewart B.A."/>
            <person name="Lee S.R."/>
            <person name="Wilamowska K."/>
            <person name="Weinberg Z."/>
            <person name="Ruzzo W.L."/>
            <person name="Wloga D."/>
            <person name="Gaertig J."/>
            <person name="Frankel J."/>
            <person name="Tsao C.-C."/>
            <person name="Gorovsky M.A."/>
            <person name="Keeling P.J."/>
            <person name="Waller R.F."/>
            <person name="Patron N.J."/>
            <person name="Cherry J.M."/>
            <person name="Stover N.A."/>
            <person name="Krieger C.J."/>
            <person name="del Toro C."/>
            <person name="Ryder H.F."/>
            <person name="Williamson S.C."/>
            <person name="Barbeau R.A."/>
            <person name="Hamilton E.P."/>
            <person name="Orias E."/>
        </authorList>
    </citation>
    <scope>NUCLEOTIDE SEQUENCE [LARGE SCALE GENOMIC DNA]</scope>
    <source>
        <strain evidence="2">SB210</strain>
    </source>
</reference>
<dbReference type="KEGG" id="tet:TTHERM_000128469"/>